<keyword evidence="2" id="KW-1185">Reference proteome</keyword>
<dbReference type="Proteomes" id="UP001153331">
    <property type="component" value="Unassembled WGS sequence"/>
</dbReference>
<gene>
    <name evidence="1" type="ORF">OPT61_g9692</name>
</gene>
<evidence type="ECO:0000313" key="2">
    <source>
        <dbReference type="Proteomes" id="UP001153331"/>
    </source>
</evidence>
<sequence length="981" mass="108988">MKGHADKAVSPSVLPHIHQDVVCMSRGRLRDVGVGSCLGCSVPADCRRELACGLRHSLSPQSTSPVSPPPRSPEAVVPLSFGVFAMQADVTPPQEPLSATIPDLESQRLFQCSTCKRSFTRADHLTRHVRAHTRQKPYICPVCSKGFARIDLLKRHVTNHSSDSAAKRQKREITRDTRVVQACEACSQSHLRCEDAKPCSRCRKRKIPCKVPESSTADDNEINELDAVHAAQDLLDLSSGVDYYASPMLQPDTNQHPTPRLSAGDDEGVGFLPPPIPVARMRSEDDPKPLERERSNSTSNDPKSSSALTMDQLYTGTDTTDLSFFDTTMPNFDDTPSIDPFLPDYFRNMPPFESFLSGHVTPRGIMDLNFDMDVGLTDLDLGLLDQYNFQVPFTAGTPSTDAQGLEPQPLEGDSAPVRAEAFKQSIWRYMPRRDKDHSGMEQSNLAFPDSDKESNRRAHLPQRRALNERLGRVSRDRVMALVLSTCSPDNVKRIASAFPSAELLDGLIQFFLTSPILDVQSWFHLPTLSLANLSPELLACIISAGAAATPDVPLRKLGFALHEAARMGQAKSFEEDNSAIRDLQHVRTFLLQLIVGMWSGVSRKMEIAESFLQPLVTMIRRGGRLRRSTWKEIAPAAEEEGSALDSKWRDWVHQESYLRLIYRVFELDRQSSMALLKPPLMTYSEMHLPLPSSDHLWLAKSASAWKAAYLGQWDARKHPSAVECLLNLEHITQHDSASTTYLYMMWGLVWEFCQMSSLGTQSPVKGHNSLILSSRYQELTKQIEDFHVSSPPMTKSAEIMMELMLIHLNAPLDSIQLFAGIEGQEEARSAYPLLRDWIKTVPARQALWHAGQILRATESLPKGLLCNFNAIAVYHAGLILWGYGLLKRSATDKPTHSDASQGALILNGDDALSARKFITLERGCPSIRTVKSREIIPLSNVGAVMDGLVQLLLGPYESVEGSCPPLVGNLVQLLEGLRPNK</sequence>
<accession>A0ACC2HSZ7</accession>
<dbReference type="EMBL" id="JAPHNI010001239">
    <property type="protein sequence ID" value="KAJ8106207.1"/>
    <property type="molecule type" value="Genomic_DNA"/>
</dbReference>
<comment type="caution">
    <text evidence="1">The sequence shown here is derived from an EMBL/GenBank/DDBJ whole genome shotgun (WGS) entry which is preliminary data.</text>
</comment>
<evidence type="ECO:0000313" key="1">
    <source>
        <dbReference type="EMBL" id="KAJ8106207.1"/>
    </source>
</evidence>
<reference evidence="1" key="1">
    <citation type="submission" date="2022-11" db="EMBL/GenBank/DDBJ databases">
        <title>Genome Sequence of Boeremia exigua.</title>
        <authorList>
            <person name="Buettner E."/>
        </authorList>
    </citation>
    <scope>NUCLEOTIDE SEQUENCE</scope>
    <source>
        <strain evidence="1">CU02</strain>
    </source>
</reference>
<name>A0ACC2HSZ7_9PLEO</name>
<protein>
    <submittedName>
        <fullName evidence="1">Uncharacterized protein</fullName>
    </submittedName>
</protein>
<organism evidence="1 2">
    <name type="scientific">Boeremia exigua</name>
    <dbReference type="NCBI Taxonomy" id="749465"/>
    <lineage>
        <taxon>Eukaryota</taxon>
        <taxon>Fungi</taxon>
        <taxon>Dikarya</taxon>
        <taxon>Ascomycota</taxon>
        <taxon>Pezizomycotina</taxon>
        <taxon>Dothideomycetes</taxon>
        <taxon>Pleosporomycetidae</taxon>
        <taxon>Pleosporales</taxon>
        <taxon>Pleosporineae</taxon>
        <taxon>Didymellaceae</taxon>
        <taxon>Boeremia</taxon>
    </lineage>
</organism>
<proteinExistence type="predicted"/>